<keyword evidence="2" id="KW-0238">DNA-binding</keyword>
<dbReference type="PROSITE" id="PS50043">
    <property type="entry name" value="HTH_LUXR_2"/>
    <property type="match status" value="1"/>
</dbReference>
<dbReference type="InterPro" id="IPR039420">
    <property type="entry name" value="WalR-like"/>
</dbReference>
<dbReference type="InterPro" id="IPR016032">
    <property type="entry name" value="Sig_transdc_resp-reg_C-effctor"/>
</dbReference>
<dbReference type="STRING" id="31958.SD37_09675"/>
<dbReference type="Proteomes" id="UP000093695">
    <property type="component" value="Chromosome"/>
</dbReference>
<feature type="modified residue" description="4-aspartylphosphate" evidence="4">
    <location>
        <position position="54"/>
    </location>
</feature>
<evidence type="ECO:0000313" key="8">
    <source>
        <dbReference type="EMBL" id="ANN15886.1"/>
    </source>
</evidence>
<reference evidence="8 9" key="1">
    <citation type="journal article" date="2015" name="Genome Announc.">
        <title>Draft Genome Sequence of Norvancomycin-Producing Strain Amycolatopsis orientalis CPCC200066.</title>
        <authorList>
            <person name="Lei X."/>
            <person name="Yuan F."/>
            <person name="Shi Y."/>
            <person name="Li X."/>
            <person name="Wang L."/>
            <person name="Hong B."/>
        </authorList>
    </citation>
    <scope>NUCLEOTIDE SEQUENCE [LARGE SCALE GENOMIC DNA]</scope>
    <source>
        <strain evidence="8 9">B-37</strain>
    </source>
</reference>
<dbReference type="InterPro" id="IPR000792">
    <property type="entry name" value="Tscrpt_reg_LuxR_C"/>
</dbReference>
<dbReference type="SUPFAM" id="SSF52172">
    <property type="entry name" value="CheY-like"/>
    <property type="match status" value="1"/>
</dbReference>
<evidence type="ECO:0000256" key="2">
    <source>
        <dbReference type="ARBA" id="ARBA00023125"/>
    </source>
</evidence>
<dbReference type="CDD" id="cd06170">
    <property type="entry name" value="LuxR_C_like"/>
    <property type="match status" value="1"/>
</dbReference>
<dbReference type="Pfam" id="PF00196">
    <property type="entry name" value="GerE"/>
    <property type="match status" value="1"/>
</dbReference>
<dbReference type="Gene3D" id="3.40.50.2300">
    <property type="match status" value="1"/>
</dbReference>
<keyword evidence="3" id="KW-0804">Transcription</keyword>
<dbReference type="SUPFAM" id="SSF46894">
    <property type="entry name" value="C-terminal effector domain of the bipartite response regulators"/>
    <property type="match status" value="1"/>
</dbReference>
<feature type="compositionally biased region" description="Low complexity" evidence="5">
    <location>
        <begin position="223"/>
        <end position="237"/>
    </location>
</feature>
<dbReference type="InterPro" id="IPR001789">
    <property type="entry name" value="Sig_transdc_resp-reg_receiver"/>
</dbReference>
<name>A0A193BUI3_AMYOR</name>
<feature type="domain" description="Response regulatory" evidence="7">
    <location>
        <begin position="3"/>
        <end position="119"/>
    </location>
</feature>
<feature type="domain" description="HTH luxR-type" evidence="6">
    <location>
        <begin position="149"/>
        <end position="214"/>
    </location>
</feature>
<protein>
    <recommendedName>
        <fullName evidence="10">DNA-binding response regulator</fullName>
    </recommendedName>
</protein>
<dbReference type="PRINTS" id="PR00038">
    <property type="entry name" value="HTHLUXR"/>
</dbReference>
<evidence type="ECO:0000256" key="4">
    <source>
        <dbReference type="PROSITE-ProRule" id="PRU00169"/>
    </source>
</evidence>
<dbReference type="GO" id="GO:0000160">
    <property type="term" value="P:phosphorelay signal transduction system"/>
    <property type="evidence" value="ECO:0007669"/>
    <property type="project" value="InterPro"/>
</dbReference>
<dbReference type="RefSeq" id="WP_044851380.1">
    <property type="nucleotide sequence ID" value="NZ_CP016174.1"/>
</dbReference>
<proteinExistence type="predicted"/>
<evidence type="ECO:0000256" key="1">
    <source>
        <dbReference type="ARBA" id="ARBA00023015"/>
    </source>
</evidence>
<sequence>MIKVVIAGGDEIFRAGMCAVLSIPGTIEVAAQTGRTSRLAALVVTHRPDVVIVDLTTKDRMLTRAVRNLRCELPATRIVVITPVGTNEVAYFSLTGRVAGLLEGPVPPRELINVVKAVVAGDSLIISPSIAQRMTDGFLRYNRTRVSHAQDRIDALTSREREVLAHLAKGCGNAEIAQRLYLSEGAVKAHVSHLLTKLNCANRVQAAIIACDSGLFEPVPDQRSSSEAEPAARSTGS</sequence>
<dbReference type="AlphaFoldDB" id="A0A193BUI3"/>
<dbReference type="KEGG" id="aori:SD37_09675"/>
<evidence type="ECO:0000259" key="6">
    <source>
        <dbReference type="PROSITE" id="PS50043"/>
    </source>
</evidence>
<dbReference type="SMART" id="SM00421">
    <property type="entry name" value="HTH_LUXR"/>
    <property type="match status" value="1"/>
</dbReference>
<keyword evidence="9" id="KW-1185">Reference proteome</keyword>
<dbReference type="GO" id="GO:0006355">
    <property type="term" value="P:regulation of DNA-templated transcription"/>
    <property type="evidence" value="ECO:0007669"/>
    <property type="project" value="InterPro"/>
</dbReference>
<accession>A0A193BUI3</accession>
<dbReference type="PANTHER" id="PTHR43214">
    <property type="entry name" value="TWO-COMPONENT RESPONSE REGULATOR"/>
    <property type="match status" value="1"/>
</dbReference>
<feature type="region of interest" description="Disordered" evidence="5">
    <location>
        <begin position="218"/>
        <end position="237"/>
    </location>
</feature>
<keyword evidence="4" id="KW-0597">Phosphoprotein</keyword>
<evidence type="ECO:0000256" key="5">
    <source>
        <dbReference type="SAM" id="MobiDB-lite"/>
    </source>
</evidence>
<evidence type="ECO:0008006" key="10">
    <source>
        <dbReference type="Google" id="ProtNLM"/>
    </source>
</evidence>
<evidence type="ECO:0000256" key="3">
    <source>
        <dbReference type="ARBA" id="ARBA00023163"/>
    </source>
</evidence>
<evidence type="ECO:0000313" key="9">
    <source>
        <dbReference type="Proteomes" id="UP000093695"/>
    </source>
</evidence>
<dbReference type="PANTHER" id="PTHR43214:SF24">
    <property type="entry name" value="TRANSCRIPTIONAL REGULATORY PROTEIN NARL-RELATED"/>
    <property type="match status" value="1"/>
</dbReference>
<organism evidence="8 9">
    <name type="scientific">Amycolatopsis orientalis</name>
    <name type="common">Nocardia orientalis</name>
    <dbReference type="NCBI Taxonomy" id="31958"/>
    <lineage>
        <taxon>Bacteria</taxon>
        <taxon>Bacillati</taxon>
        <taxon>Actinomycetota</taxon>
        <taxon>Actinomycetes</taxon>
        <taxon>Pseudonocardiales</taxon>
        <taxon>Pseudonocardiaceae</taxon>
        <taxon>Amycolatopsis</taxon>
    </lineage>
</organism>
<keyword evidence="1" id="KW-0805">Transcription regulation</keyword>
<dbReference type="PROSITE" id="PS50110">
    <property type="entry name" value="RESPONSE_REGULATORY"/>
    <property type="match status" value="1"/>
</dbReference>
<dbReference type="GO" id="GO:0003677">
    <property type="term" value="F:DNA binding"/>
    <property type="evidence" value="ECO:0007669"/>
    <property type="project" value="UniProtKB-KW"/>
</dbReference>
<dbReference type="EMBL" id="CP016174">
    <property type="protein sequence ID" value="ANN15886.1"/>
    <property type="molecule type" value="Genomic_DNA"/>
</dbReference>
<gene>
    <name evidence="8" type="ORF">SD37_09675</name>
</gene>
<dbReference type="InterPro" id="IPR011006">
    <property type="entry name" value="CheY-like_superfamily"/>
</dbReference>
<evidence type="ECO:0000259" key="7">
    <source>
        <dbReference type="PROSITE" id="PS50110"/>
    </source>
</evidence>